<feature type="domain" description="Teneurin-like YD-shell" evidence="2">
    <location>
        <begin position="1"/>
        <end position="101"/>
    </location>
</feature>
<evidence type="ECO:0000313" key="4">
    <source>
        <dbReference type="Proteomes" id="UP000219573"/>
    </source>
</evidence>
<dbReference type="NCBIfam" id="TIGR03696">
    <property type="entry name" value="Rhs_assc_core"/>
    <property type="match status" value="1"/>
</dbReference>
<dbReference type="EMBL" id="OBDZ01000024">
    <property type="protein sequence ID" value="SNY38766.1"/>
    <property type="molecule type" value="Genomic_DNA"/>
</dbReference>
<keyword evidence="4" id="KW-1185">Reference proteome</keyword>
<dbReference type="PANTHER" id="PTHR32305">
    <property type="match status" value="1"/>
</dbReference>
<accession>A0A285HVF8</accession>
<name>A0A285HVF8_9FIRM</name>
<dbReference type="PANTHER" id="PTHR32305:SF17">
    <property type="entry name" value="TRNA NUCLEASE WAPA"/>
    <property type="match status" value="1"/>
</dbReference>
<gene>
    <name evidence="3" type="ORF">SAMN06265827_12422</name>
</gene>
<dbReference type="RefSeq" id="WP_097018821.1">
    <property type="nucleotide sequence ID" value="NZ_OBDZ01000024.1"/>
</dbReference>
<proteinExistence type="predicted"/>
<evidence type="ECO:0000313" key="3">
    <source>
        <dbReference type="EMBL" id="SNY38766.1"/>
    </source>
</evidence>
<sequence length="284" mass="32352">MTRSGITYYYHLNGHGDVIALSDELGNIVAQYDYDAWGNILSQSGSMATENPYGYAGYYYDEETGLYYLRARYYDPEIGRFIRRDTVQKINQYAYAENNPVMLIDPSGHYWKSVLSLFGIEHLEQTTTGYMMYSPLMNYFEGGIGGDIDDIGIFSSFIFPNVMNYQSRLFVNIDTKSFKNDNLVNISDYINLSSGSNNVVGRTINVYVDSPQGEWLYSSKYNPFVSEGYSNALDADEDDELSVFIPKGITVSRIELTTHVLMKGNLLYPYRANKINIYLPGFVQ</sequence>
<organism evidence="3 4">
    <name type="scientific">Orenia metallireducens</name>
    <dbReference type="NCBI Taxonomy" id="1413210"/>
    <lineage>
        <taxon>Bacteria</taxon>
        <taxon>Bacillati</taxon>
        <taxon>Bacillota</taxon>
        <taxon>Clostridia</taxon>
        <taxon>Halanaerobiales</taxon>
        <taxon>Halobacteroidaceae</taxon>
        <taxon>Orenia</taxon>
    </lineage>
</organism>
<dbReference type="OrthoDB" id="9815752at2"/>
<dbReference type="InterPro" id="IPR056823">
    <property type="entry name" value="TEN-like_YD-shell"/>
</dbReference>
<dbReference type="Gene3D" id="2.180.10.10">
    <property type="entry name" value="RHS repeat-associated core"/>
    <property type="match status" value="1"/>
</dbReference>
<evidence type="ECO:0000259" key="2">
    <source>
        <dbReference type="Pfam" id="PF25023"/>
    </source>
</evidence>
<protein>
    <submittedName>
        <fullName evidence="3">RHS repeat-associated core domain-containing protein</fullName>
    </submittedName>
</protein>
<dbReference type="AlphaFoldDB" id="A0A285HVF8"/>
<evidence type="ECO:0000256" key="1">
    <source>
        <dbReference type="ARBA" id="ARBA00022737"/>
    </source>
</evidence>
<keyword evidence="1" id="KW-0677">Repeat</keyword>
<dbReference type="Pfam" id="PF25023">
    <property type="entry name" value="TEN_YD-shell"/>
    <property type="match status" value="1"/>
</dbReference>
<dbReference type="InterPro" id="IPR022385">
    <property type="entry name" value="Rhs_assc_core"/>
</dbReference>
<reference evidence="4" key="1">
    <citation type="submission" date="2017-09" db="EMBL/GenBank/DDBJ databases">
        <authorList>
            <person name="Varghese N."/>
            <person name="Submissions S."/>
        </authorList>
    </citation>
    <scope>NUCLEOTIDE SEQUENCE [LARGE SCALE GENOMIC DNA]</scope>
    <source>
        <strain evidence="4">MSL47</strain>
    </source>
</reference>
<dbReference type="Proteomes" id="UP000219573">
    <property type="component" value="Unassembled WGS sequence"/>
</dbReference>
<dbReference type="PRINTS" id="PR00394">
    <property type="entry name" value="RHSPROTEIN"/>
</dbReference>
<dbReference type="InterPro" id="IPR050708">
    <property type="entry name" value="T6SS_VgrG/RHS"/>
</dbReference>